<organism evidence="2 3">
    <name type="scientific">Tanacetum coccineum</name>
    <dbReference type="NCBI Taxonomy" id="301880"/>
    <lineage>
        <taxon>Eukaryota</taxon>
        <taxon>Viridiplantae</taxon>
        <taxon>Streptophyta</taxon>
        <taxon>Embryophyta</taxon>
        <taxon>Tracheophyta</taxon>
        <taxon>Spermatophyta</taxon>
        <taxon>Magnoliopsida</taxon>
        <taxon>eudicotyledons</taxon>
        <taxon>Gunneridae</taxon>
        <taxon>Pentapetalae</taxon>
        <taxon>asterids</taxon>
        <taxon>campanulids</taxon>
        <taxon>Asterales</taxon>
        <taxon>Asteraceae</taxon>
        <taxon>Asteroideae</taxon>
        <taxon>Anthemideae</taxon>
        <taxon>Anthemidinae</taxon>
        <taxon>Tanacetum</taxon>
    </lineage>
</organism>
<name>A0ABQ4Y6Z3_9ASTR</name>
<evidence type="ECO:0000313" key="2">
    <source>
        <dbReference type="EMBL" id="GJS73449.1"/>
    </source>
</evidence>
<dbReference type="EMBL" id="BQNB010010155">
    <property type="protein sequence ID" value="GJS73449.1"/>
    <property type="molecule type" value="Genomic_DNA"/>
</dbReference>
<protein>
    <submittedName>
        <fullName evidence="2">Uncharacterized protein</fullName>
    </submittedName>
</protein>
<keyword evidence="3" id="KW-1185">Reference proteome</keyword>
<feature type="region of interest" description="Disordered" evidence="1">
    <location>
        <begin position="1"/>
        <end position="90"/>
    </location>
</feature>
<evidence type="ECO:0000256" key="1">
    <source>
        <dbReference type="SAM" id="MobiDB-lite"/>
    </source>
</evidence>
<reference evidence="2" key="1">
    <citation type="journal article" date="2022" name="Int. J. Mol. Sci.">
        <title>Draft Genome of Tanacetum Coccineum: Genomic Comparison of Closely Related Tanacetum-Family Plants.</title>
        <authorList>
            <person name="Yamashiro T."/>
            <person name="Shiraishi A."/>
            <person name="Nakayama K."/>
            <person name="Satake H."/>
        </authorList>
    </citation>
    <scope>NUCLEOTIDE SEQUENCE</scope>
</reference>
<accession>A0ABQ4Y6Z3</accession>
<sequence length="90" mass="10297">MLRIRLRAAEEKAEDQHIDAEPRYPLKKQRYRETPYDPSTDTTSRPRRDDPYDTAKDAAATTPTKEDDEDLAIPSDPQLPQPRGSPCDSQ</sequence>
<gene>
    <name evidence="2" type="ORF">Tco_0706290</name>
</gene>
<reference evidence="2" key="2">
    <citation type="submission" date="2022-01" db="EMBL/GenBank/DDBJ databases">
        <authorList>
            <person name="Yamashiro T."/>
            <person name="Shiraishi A."/>
            <person name="Satake H."/>
            <person name="Nakayama K."/>
        </authorList>
    </citation>
    <scope>NUCLEOTIDE SEQUENCE</scope>
</reference>
<comment type="caution">
    <text evidence="2">The sequence shown here is derived from an EMBL/GenBank/DDBJ whole genome shotgun (WGS) entry which is preliminary data.</text>
</comment>
<dbReference type="Proteomes" id="UP001151760">
    <property type="component" value="Unassembled WGS sequence"/>
</dbReference>
<evidence type="ECO:0000313" key="3">
    <source>
        <dbReference type="Proteomes" id="UP001151760"/>
    </source>
</evidence>
<proteinExistence type="predicted"/>
<feature type="compositionally biased region" description="Basic and acidic residues" evidence="1">
    <location>
        <begin position="44"/>
        <end position="56"/>
    </location>
</feature>
<feature type="compositionally biased region" description="Basic and acidic residues" evidence="1">
    <location>
        <begin position="7"/>
        <end position="24"/>
    </location>
</feature>